<gene>
    <name evidence="1" type="ORF">NNIBIDOC_00053</name>
</gene>
<dbReference type="RefSeq" id="WP_225312403.1">
    <property type="nucleotide sequence ID" value="NZ_MK356557.1"/>
</dbReference>
<accession>A0A482ETN4</accession>
<dbReference type="EMBL" id="MK356557">
    <property type="protein sequence ID" value="QBM91386.1"/>
    <property type="molecule type" value="Genomic_DNA"/>
</dbReference>
<protein>
    <submittedName>
        <fullName evidence="1">Uncharacterized protein</fullName>
    </submittedName>
</protein>
<keyword evidence="1" id="KW-0614">Plasmid</keyword>
<name>A0A482ETN4_SALSP</name>
<geneLocation type="plasmid" evidence="1">
    <name>pSa1423-90k</name>
</geneLocation>
<sequence length="131" mass="14015">MLTATPLNSPIDAANMLCCHSAGKSGCAWASTRPDDFVVFGKTASHSSGQKFSRKWKKAGAGGLQNIAACVVFSIVGPLKTAADVPEQLVKIPDIIENTLRDPDDRGAGRLLMKELRKRAQELSAMMADSR</sequence>
<proteinExistence type="predicted"/>
<organism evidence="1">
    <name type="scientific">Salmonella sp</name>
    <dbReference type="NCBI Taxonomy" id="599"/>
    <lineage>
        <taxon>Bacteria</taxon>
        <taxon>Pseudomonadati</taxon>
        <taxon>Pseudomonadota</taxon>
        <taxon>Gammaproteobacteria</taxon>
        <taxon>Enterobacterales</taxon>
        <taxon>Enterobacteriaceae</taxon>
        <taxon>Salmonella</taxon>
    </lineage>
</organism>
<evidence type="ECO:0000313" key="1">
    <source>
        <dbReference type="EMBL" id="QBM91386.1"/>
    </source>
</evidence>
<reference evidence="1" key="1">
    <citation type="submission" date="2019-01" db="EMBL/GenBank/DDBJ databases">
        <title>Salmonella strain 1423 plasmid sequences.</title>
        <authorList>
            <person name="Chen K."/>
            <person name="Chen S."/>
        </authorList>
    </citation>
    <scope>NUCLEOTIDE SEQUENCE</scope>
    <source>
        <strain evidence="1">Sa1423</strain>
        <plasmid evidence="1">pSa1423-90k</plasmid>
    </source>
</reference>
<dbReference type="AlphaFoldDB" id="A0A482ETN4"/>